<proteinExistence type="predicted"/>
<dbReference type="PIRSF" id="PIRSF018266">
    <property type="entry name" value="FecR"/>
    <property type="match status" value="1"/>
</dbReference>
<protein>
    <submittedName>
        <fullName evidence="4">DUF4974 domain-containing protein</fullName>
    </submittedName>
</protein>
<keyword evidence="5" id="KW-1185">Reference proteome</keyword>
<evidence type="ECO:0000313" key="5">
    <source>
        <dbReference type="Proteomes" id="UP000286701"/>
    </source>
</evidence>
<dbReference type="InterPro" id="IPR032508">
    <property type="entry name" value="FecR_C"/>
</dbReference>
<dbReference type="InterPro" id="IPR006860">
    <property type="entry name" value="FecR"/>
</dbReference>
<dbReference type="PANTHER" id="PTHR30273:SF2">
    <property type="entry name" value="PROTEIN FECR"/>
    <property type="match status" value="1"/>
</dbReference>
<evidence type="ECO:0000259" key="2">
    <source>
        <dbReference type="Pfam" id="PF04773"/>
    </source>
</evidence>
<dbReference type="OrthoDB" id="1523735at2"/>
<dbReference type="Proteomes" id="UP000286701">
    <property type="component" value="Unassembled WGS sequence"/>
</dbReference>
<dbReference type="RefSeq" id="WP_128533261.1">
    <property type="nucleotide sequence ID" value="NZ_SBIW01000003.1"/>
</dbReference>
<dbReference type="InterPro" id="IPR012373">
    <property type="entry name" value="Ferrdict_sens_TM"/>
</dbReference>
<gene>
    <name evidence="4" type="ORF">EPL05_07095</name>
</gene>
<dbReference type="GO" id="GO:0016989">
    <property type="term" value="F:sigma factor antagonist activity"/>
    <property type="evidence" value="ECO:0007669"/>
    <property type="project" value="TreeGrafter"/>
</dbReference>
<evidence type="ECO:0000256" key="1">
    <source>
        <dbReference type="SAM" id="Phobius"/>
    </source>
</evidence>
<feature type="transmembrane region" description="Helical" evidence="1">
    <location>
        <begin position="93"/>
        <end position="113"/>
    </location>
</feature>
<name>A0A3S3UT59_9SPHI</name>
<feature type="domain" description="Protein FecR C-terminal" evidence="3">
    <location>
        <begin position="278"/>
        <end position="346"/>
    </location>
</feature>
<organism evidence="4 5">
    <name type="scientific">Mucilaginibacter gilvus</name>
    <dbReference type="NCBI Taxonomy" id="2305909"/>
    <lineage>
        <taxon>Bacteria</taxon>
        <taxon>Pseudomonadati</taxon>
        <taxon>Bacteroidota</taxon>
        <taxon>Sphingobacteriia</taxon>
        <taxon>Sphingobacteriales</taxon>
        <taxon>Sphingobacteriaceae</taxon>
        <taxon>Mucilaginibacter</taxon>
    </lineage>
</organism>
<evidence type="ECO:0000313" key="4">
    <source>
        <dbReference type="EMBL" id="RWY53828.1"/>
    </source>
</evidence>
<keyword evidence="1" id="KW-0812">Transmembrane</keyword>
<keyword evidence="1" id="KW-0472">Membrane</keyword>
<sequence length="348" mass="38546">MDYNNYNVEDFLTDESFINYCYDLNEADKAHWEDVILTQPLLKKKIADARELCLLLAIRVTKADKQKELEKLKAAIALEKLESVPIVKVRRLWIPRLAIAATILALVIAYGVYKFSAPVSGAMLYSRVNNSTYHMVAQTETSSRKIVVLPDGTVATLNGSSSLQMANDYGRSDRHVVLVGEAFFEVKKDKTRPFVVLTNKTATTALGTSFKVSSYVNAKTASVMLATGKVKVEATQPQSGIITQFLTPGQQVVLAKGANTFKKSGFDQNEIKNWLGIKMVFTNASFSQIADKINYTYGVRLVADGKAANKIMFTGRFDNKSLTEVLDAIGFVNNFSYVQKGDTVKIVF</sequence>
<accession>A0A3S3UT59</accession>
<dbReference type="Pfam" id="PF16344">
    <property type="entry name" value="FecR_C"/>
    <property type="match status" value="1"/>
</dbReference>
<dbReference type="Gene3D" id="2.60.120.1440">
    <property type="match status" value="1"/>
</dbReference>
<feature type="domain" description="FecR protein" evidence="2">
    <location>
        <begin position="138"/>
        <end position="231"/>
    </location>
</feature>
<dbReference type="Pfam" id="PF04773">
    <property type="entry name" value="FecR"/>
    <property type="match status" value="1"/>
</dbReference>
<evidence type="ECO:0000259" key="3">
    <source>
        <dbReference type="Pfam" id="PF16344"/>
    </source>
</evidence>
<dbReference type="PANTHER" id="PTHR30273">
    <property type="entry name" value="PERIPLASMIC SIGNAL SENSOR AND SIGMA FACTOR ACTIVATOR FECR-RELATED"/>
    <property type="match status" value="1"/>
</dbReference>
<keyword evidence="1" id="KW-1133">Transmembrane helix</keyword>
<dbReference type="Gene3D" id="3.55.50.30">
    <property type="match status" value="1"/>
</dbReference>
<reference evidence="4 5" key="1">
    <citation type="submission" date="2019-01" db="EMBL/GenBank/DDBJ databases">
        <title>Mucilaginibacter antarcticum sp. nov., isolated from antarctic soil.</title>
        <authorList>
            <person name="Yan Y.-Q."/>
            <person name="Du Z.-J."/>
        </authorList>
    </citation>
    <scope>NUCLEOTIDE SEQUENCE [LARGE SCALE GENOMIC DNA]</scope>
    <source>
        <strain evidence="4 5">F01003</strain>
    </source>
</reference>
<comment type="caution">
    <text evidence="4">The sequence shown here is derived from an EMBL/GenBank/DDBJ whole genome shotgun (WGS) entry which is preliminary data.</text>
</comment>
<dbReference type="EMBL" id="SBIW01000003">
    <property type="protein sequence ID" value="RWY53828.1"/>
    <property type="molecule type" value="Genomic_DNA"/>
</dbReference>
<dbReference type="AlphaFoldDB" id="A0A3S3UT59"/>